<feature type="transmembrane region" description="Helical" evidence="9">
    <location>
        <begin position="149"/>
        <end position="169"/>
    </location>
</feature>
<dbReference type="Pfam" id="PF03878">
    <property type="entry name" value="YIF1"/>
    <property type="match status" value="1"/>
</dbReference>
<keyword evidence="2 9" id="KW-0813">Transport</keyword>
<evidence type="ECO:0000256" key="2">
    <source>
        <dbReference type="ARBA" id="ARBA00022448"/>
    </source>
</evidence>
<comment type="function">
    <text evidence="9">Has a role in transport between endoplasmic reticulum and Golgi.</text>
</comment>
<evidence type="ECO:0000256" key="9">
    <source>
        <dbReference type="RuleBase" id="RU368073"/>
    </source>
</evidence>
<name>A0A423UAP0_PENVA</name>
<comment type="caution">
    <text evidence="10">The sequence shown here is derived from an EMBL/GenBank/DDBJ whole genome shotgun (WGS) entry which is preliminary data.</text>
</comment>
<dbReference type="GO" id="GO:0015031">
    <property type="term" value="P:protein transport"/>
    <property type="evidence" value="ECO:0007669"/>
    <property type="project" value="UniProtKB-KW"/>
</dbReference>
<evidence type="ECO:0000256" key="1">
    <source>
        <dbReference type="ARBA" id="ARBA00009727"/>
    </source>
</evidence>
<keyword evidence="3 9" id="KW-0812">Transmembrane</keyword>
<dbReference type="GO" id="GO:0006888">
    <property type="term" value="P:endoplasmic reticulum to Golgi vesicle-mediated transport"/>
    <property type="evidence" value="ECO:0007669"/>
    <property type="project" value="UniProtKB-UniRule"/>
</dbReference>
<keyword evidence="7 9" id="KW-0333">Golgi apparatus</keyword>
<dbReference type="Proteomes" id="UP000283509">
    <property type="component" value="Unassembled WGS sequence"/>
</dbReference>
<dbReference type="GO" id="GO:0005789">
    <property type="term" value="C:endoplasmic reticulum membrane"/>
    <property type="evidence" value="ECO:0007669"/>
    <property type="project" value="UniProtKB-SubCell"/>
</dbReference>
<sequence>MTHMGSHKASSLRHSCSRIPVVRTMDMETKLVTEGIIMGIPKGVDHHLQEVKVVMLKGGRDTLSTQVCQDLRFSSMARVWWVKGESMWTQKLEKYVSMTQLKYYFAVDTRYVMKKLQLLFFPFTHSDWSVRYNQEEPVQPRYEINAPDLYIPLMAVVTYILVAGLCLGLQER</sequence>
<accession>A0A423UAP0</accession>
<evidence type="ECO:0000256" key="4">
    <source>
        <dbReference type="ARBA" id="ARBA00022824"/>
    </source>
</evidence>
<dbReference type="GO" id="GO:0030134">
    <property type="term" value="C:COPII-coated ER to Golgi transport vesicle"/>
    <property type="evidence" value="ECO:0007669"/>
    <property type="project" value="TreeGrafter"/>
</dbReference>
<dbReference type="InterPro" id="IPR005578">
    <property type="entry name" value="Yif1_fam"/>
</dbReference>
<evidence type="ECO:0000313" key="11">
    <source>
        <dbReference type="Proteomes" id="UP000283509"/>
    </source>
</evidence>
<reference evidence="10 11" key="2">
    <citation type="submission" date="2019-01" db="EMBL/GenBank/DDBJ databases">
        <title>The decoding of complex shrimp genome reveals the adaptation for benthos swimmer, frequently molting mechanism and breeding impact on genome.</title>
        <authorList>
            <person name="Sun Y."/>
            <person name="Gao Y."/>
            <person name="Yu Y."/>
        </authorList>
    </citation>
    <scope>NUCLEOTIDE SEQUENCE [LARGE SCALE GENOMIC DNA]</scope>
    <source>
        <tissue evidence="10">Muscle</tissue>
    </source>
</reference>
<comment type="subcellular location">
    <subcellularLocation>
        <location evidence="9">Endoplasmic reticulum membrane</location>
        <topology evidence="9">Multi-pass membrane protein</topology>
    </subcellularLocation>
    <subcellularLocation>
        <location evidence="9">Golgi apparatus membrane</location>
        <topology evidence="9">Multi-pass membrane protein</topology>
    </subcellularLocation>
</comment>
<evidence type="ECO:0000256" key="8">
    <source>
        <dbReference type="ARBA" id="ARBA00023136"/>
    </source>
</evidence>
<reference evidence="10 11" key="1">
    <citation type="submission" date="2018-04" db="EMBL/GenBank/DDBJ databases">
        <authorList>
            <person name="Zhang X."/>
            <person name="Yuan J."/>
            <person name="Li F."/>
            <person name="Xiang J."/>
        </authorList>
    </citation>
    <scope>NUCLEOTIDE SEQUENCE [LARGE SCALE GENOMIC DNA]</scope>
    <source>
        <tissue evidence="10">Muscle</tissue>
    </source>
</reference>
<evidence type="ECO:0000313" key="10">
    <source>
        <dbReference type="EMBL" id="ROT85786.1"/>
    </source>
</evidence>
<dbReference type="STRING" id="6689.A0A423UAP0"/>
<keyword evidence="5 9" id="KW-0653">Protein transport</keyword>
<protein>
    <recommendedName>
        <fullName evidence="9">Protein YIF1</fullName>
    </recommendedName>
</protein>
<dbReference type="PANTHER" id="PTHR14083">
    <property type="entry name" value="YIP1 INTERACTING FACTOR HOMOLOG YIF1 PROTEIN"/>
    <property type="match status" value="1"/>
</dbReference>
<evidence type="ECO:0000256" key="5">
    <source>
        <dbReference type="ARBA" id="ARBA00022927"/>
    </source>
</evidence>
<comment type="caution">
    <text evidence="9">Lacks conserved residue(s) required for the propagation of feature annotation.</text>
</comment>
<keyword evidence="6 9" id="KW-1133">Transmembrane helix</keyword>
<keyword evidence="8 9" id="KW-0472">Membrane</keyword>
<gene>
    <name evidence="10" type="ORF">C7M84_006853</name>
</gene>
<dbReference type="AlphaFoldDB" id="A0A423UAP0"/>
<dbReference type="OrthoDB" id="337750at2759"/>
<evidence type="ECO:0000256" key="7">
    <source>
        <dbReference type="ARBA" id="ARBA00023034"/>
    </source>
</evidence>
<keyword evidence="11" id="KW-1185">Reference proteome</keyword>
<dbReference type="EMBL" id="QCYY01000187">
    <property type="protein sequence ID" value="ROT85786.1"/>
    <property type="molecule type" value="Genomic_DNA"/>
</dbReference>
<keyword evidence="4 9" id="KW-0256">Endoplasmic reticulum</keyword>
<proteinExistence type="inferred from homology"/>
<dbReference type="GO" id="GO:0005793">
    <property type="term" value="C:endoplasmic reticulum-Golgi intermediate compartment"/>
    <property type="evidence" value="ECO:0007669"/>
    <property type="project" value="UniProtKB-UniRule"/>
</dbReference>
<comment type="similarity">
    <text evidence="1 9">Belongs to the YIF1 family.</text>
</comment>
<dbReference type="PANTHER" id="PTHR14083:SF0">
    <property type="entry name" value="YIP1D-INTERACTING FACTOR 1, ISOFORM C"/>
    <property type="match status" value="1"/>
</dbReference>
<organism evidence="10 11">
    <name type="scientific">Penaeus vannamei</name>
    <name type="common">Whiteleg shrimp</name>
    <name type="synonym">Litopenaeus vannamei</name>
    <dbReference type="NCBI Taxonomy" id="6689"/>
    <lineage>
        <taxon>Eukaryota</taxon>
        <taxon>Metazoa</taxon>
        <taxon>Ecdysozoa</taxon>
        <taxon>Arthropoda</taxon>
        <taxon>Crustacea</taxon>
        <taxon>Multicrustacea</taxon>
        <taxon>Malacostraca</taxon>
        <taxon>Eumalacostraca</taxon>
        <taxon>Eucarida</taxon>
        <taxon>Decapoda</taxon>
        <taxon>Dendrobranchiata</taxon>
        <taxon>Penaeoidea</taxon>
        <taxon>Penaeidae</taxon>
        <taxon>Penaeus</taxon>
    </lineage>
</organism>
<evidence type="ECO:0000256" key="6">
    <source>
        <dbReference type="ARBA" id="ARBA00022989"/>
    </source>
</evidence>
<dbReference type="GO" id="GO:0000139">
    <property type="term" value="C:Golgi membrane"/>
    <property type="evidence" value="ECO:0007669"/>
    <property type="project" value="UniProtKB-SubCell"/>
</dbReference>
<evidence type="ECO:0000256" key="3">
    <source>
        <dbReference type="ARBA" id="ARBA00022692"/>
    </source>
</evidence>